<evidence type="ECO:0000256" key="1">
    <source>
        <dbReference type="SAM" id="Phobius"/>
    </source>
</evidence>
<protein>
    <submittedName>
        <fullName evidence="4">Phosphohydrolase</fullName>
    </submittedName>
</protein>
<evidence type="ECO:0000259" key="2">
    <source>
        <dbReference type="PROSITE" id="PS51831"/>
    </source>
</evidence>
<gene>
    <name evidence="4" type="ORF">DAETH_12600</name>
</gene>
<name>A0ABN6RHV4_9DEIO</name>
<sequence>MLAAARQLLSRSDPSSGMYRPLTLVALALFVVMCAVVRPPGSVMVFVIFLLLPWTWREGWAGLRWTLPMSAVSSLPLRLTVYAGQPWLLLLTGLVASGVILGVIAWLRERELRAQRNFARTLEALDVGGLRVAHAASSAEVVAATLRALEQLGVSEDIALVHLEREPRVLGASGGFAPALHLTLPALASLGQSTGDAWTTLRGVDHPLVRVAGVIDVVPVHLGEPQPHVRALILLSRPAGRAFPPAQRTMIDAVVRLFAARLAQHQAVQELRAAHEHTLLALGLALEQRDFETQGHTLRVAELSVSLARALGLGEEAQELLRRGAYLHDVGKLGIPDTVLLKPGRLTPEERAVIEEHVTIGHTMLERLPFLPAEVLGIVRHHHERWDGTGYPDRLRGEAVPPLARLFAVVDVYDALTSERPYKAAWSPERALAELERGAGTQFDPRVVEAFVRLQRRGAEVAQPA</sequence>
<feature type="transmembrane region" description="Helical" evidence="1">
    <location>
        <begin position="21"/>
        <end position="54"/>
    </location>
</feature>
<evidence type="ECO:0000259" key="3">
    <source>
        <dbReference type="PROSITE" id="PS51832"/>
    </source>
</evidence>
<keyword evidence="1" id="KW-0472">Membrane</keyword>
<dbReference type="NCBIfam" id="TIGR00277">
    <property type="entry name" value="HDIG"/>
    <property type="match status" value="1"/>
</dbReference>
<keyword evidence="1" id="KW-0812">Transmembrane</keyword>
<dbReference type="InterPro" id="IPR037522">
    <property type="entry name" value="HD_GYP_dom"/>
</dbReference>
<evidence type="ECO:0000313" key="4">
    <source>
        <dbReference type="EMBL" id="BDP41291.1"/>
    </source>
</evidence>
<keyword evidence="5" id="KW-1185">Reference proteome</keyword>
<dbReference type="EMBL" id="AP026560">
    <property type="protein sequence ID" value="BDP41291.1"/>
    <property type="molecule type" value="Genomic_DNA"/>
</dbReference>
<reference evidence="4" key="1">
    <citation type="submission" date="2022-07" db="EMBL/GenBank/DDBJ databases">
        <title>Complete Genome Sequence of the Radioresistant Bacterium Deinococcus aetherius ST0316, Isolated from the Air Dust collected in Lower Stratosphere above Japan.</title>
        <authorList>
            <person name="Satoh K."/>
            <person name="Hagiwara K."/>
            <person name="Katsumata K."/>
            <person name="Kubo A."/>
            <person name="Yokobori S."/>
            <person name="Yamagishi A."/>
            <person name="Oono Y."/>
            <person name="Narumi I."/>
        </authorList>
    </citation>
    <scope>NUCLEOTIDE SEQUENCE</scope>
    <source>
        <strain evidence="4">ST0316</strain>
    </source>
</reference>
<dbReference type="InterPro" id="IPR052020">
    <property type="entry name" value="Cyclic_di-GMP/3'3'-cGAMP_PDE"/>
</dbReference>
<dbReference type="CDD" id="cd00077">
    <property type="entry name" value="HDc"/>
    <property type="match status" value="1"/>
</dbReference>
<accession>A0ABN6RHV4</accession>
<feature type="domain" description="HD-GYP" evidence="3">
    <location>
        <begin position="271"/>
        <end position="465"/>
    </location>
</feature>
<dbReference type="InterPro" id="IPR003607">
    <property type="entry name" value="HD/PDEase_dom"/>
</dbReference>
<organism evidence="4 5">
    <name type="scientific">Deinococcus aetherius</name>
    <dbReference type="NCBI Taxonomy" id="200252"/>
    <lineage>
        <taxon>Bacteria</taxon>
        <taxon>Thermotogati</taxon>
        <taxon>Deinococcota</taxon>
        <taxon>Deinococci</taxon>
        <taxon>Deinococcales</taxon>
        <taxon>Deinococcaceae</taxon>
        <taxon>Deinococcus</taxon>
    </lineage>
</organism>
<proteinExistence type="predicted"/>
<evidence type="ECO:0000313" key="5">
    <source>
        <dbReference type="Proteomes" id="UP001064971"/>
    </source>
</evidence>
<keyword evidence="1" id="KW-1133">Transmembrane helix</keyword>
<dbReference type="Proteomes" id="UP001064971">
    <property type="component" value="Chromosome"/>
</dbReference>
<dbReference type="PROSITE" id="PS51832">
    <property type="entry name" value="HD_GYP"/>
    <property type="match status" value="1"/>
</dbReference>
<feature type="transmembrane region" description="Helical" evidence="1">
    <location>
        <begin position="87"/>
        <end position="107"/>
    </location>
</feature>
<dbReference type="SUPFAM" id="SSF109604">
    <property type="entry name" value="HD-domain/PDEase-like"/>
    <property type="match status" value="1"/>
</dbReference>
<dbReference type="RefSeq" id="WP_264777068.1">
    <property type="nucleotide sequence ID" value="NZ_AP026560.1"/>
</dbReference>
<dbReference type="InterPro" id="IPR006675">
    <property type="entry name" value="HDIG_dom"/>
</dbReference>
<dbReference type="InterPro" id="IPR006674">
    <property type="entry name" value="HD_domain"/>
</dbReference>
<dbReference type="SMART" id="SM00471">
    <property type="entry name" value="HDc"/>
    <property type="match status" value="1"/>
</dbReference>
<dbReference type="Pfam" id="PF13487">
    <property type="entry name" value="HD_5"/>
    <property type="match status" value="1"/>
</dbReference>
<dbReference type="PANTHER" id="PTHR45228">
    <property type="entry name" value="CYCLIC DI-GMP PHOSPHODIESTERASE TM_0186-RELATED"/>
    <property type="match status" value="1"/>
</dbReference>
<dbReference type="PROSITE" id="PS51831">
    <property type="entry name" value="HD"/>
    <property type="match status" value="1"/>
</dbReference>
<dbReference type="Gene3D" id="1.10.3210.10">
    <property type="entry name" value="Hypothetical protein af1432"/>
    <property type="match status" value="1"/>
</dbReference>
<feature type="domain" description="HD" evidence="2">
    <location>
        <begin position="293"/>
        <end position="416"/>
    </location>
</feature>